<dbReference type="EMBL" id="JAECZC010000032">
    <property type="protein sequence ID" value="MBH8563968.1"/>
    <property type="molecule type" value="Genomic_DNA"/>
</dbReference>
<name>A0A8J7HQA1_9NOST</name>
<dbReference type="SUPFAM" id="SSF109854">
    <property type="entry name" value="DinB/YfiT-like putative metalloenzymes"/>
    <property type="match status" value="1"/>
</dbReference>
<dbReference type="InterPro" id="IPR034660">
    <property type="entry name" value="DinB/YfiT-like"/>
</dbReference>
<protein>
    <submittedName>
        <fullName evidence="1">DUF1993 family protein</fullName>
    </submittedName>
</protein>
<dbReference type="Proteomes" id="UP000632766">
    <property type="component" value="Unassembled WGS sequence"/>
</dbReference>
<accession>A0A8J7HQA1</accession>
<dbReference type="RefSeq" id="WP_198125830.1">
    <property type="nucleotide sequence ID" value="NZ_JAECZC010000032.1"/>
</dbReference>
<organism evidence="1 2">
    <name type="scientific">Amazonocrinis nigriterrae CENA67</name>
    <dbReference type="NCBI Taxonomy" id="2794033"/>
    <lineage>
        <taxon>Bacteria</taxon>
        <taxon>Bacillati</taxon>
        <taxon>Cyanobacteriota</taxon>
        <taxon>Cyanophyceae</taxon>
        <taxon>Nostocales</taxon>
        <taxon>Nostocaceae</taxon>
        <taxon>Amazonocrinis</taxon>
        <taxon>Amazonocrinis nigriterrae</taxon>
    </lineage>
</organism>
<dbReference type="Gene3D" id="1.20.120.450">
    <property type="entry name" value="dinb family like domain"/>
    <property type="match status" value="1"/>
</dbReference>
<evidence type="ECO:0000313" key="2">
    <source>
        <dbReference type="Proteomes" id="UP000632766"/>
    </source>
</evidence>
<dbReference type="Pfam" id="PF09351">
    <property type="entry name" value="DUF1993"/>
    <property type="match status" value="1"/>
</dbReference>
<proteinExistence type="predicted"/>
<gene>
    <name evidence="1" type="ORF">I8748_17560</name>
</gene>
<dbReference type="InterPro" id="IPR018531">
    <property type="entry name" value="DUF1993"/>
</dbReference>
<comment type="caution">
    <text evidence="1">The sequence shown here is derived from an EMBL/GenBank/DDBJ whole genome shotgun (WGS) entry which is preliminary data.</text>
</comment>
<dbReference type="AlphaFoldDB" id="A0A8J7HQA1"/>
<reference evidence="1 2" key="1">
    <citation type="journal article" date="2021" name="Int. J. Syst. Evol. Microbiol.">
        <title>Amazonocrinis nigriterrae gen. nov., sp. nov., Atlanticothrix silvestris gen. nov., sp. nov. and Dendronalium phyllosphericum gen. nov., sp. nov., nostocacean cyanobacteria from Brazilian environments.</title>
        <authorList>
            <person name="Alvarenga D.O."/>
            <person name="Andreote A.P.D."/>
            <person name="Branco L.H.Z."/>
            <person name="Delbaje E."/>
            <person name="Cruz R.B."/>
            <person name="Varani A.M."/>
            <person name="Fiore M.F."/>
        </authorList>
    </citation>
    <scope>NUCLEOTIDE SEQUENCE [LARGE SCALE GENOMIC DNA]</scope>
    <source>
        <strain evidence="1 2">CENA67</strain>
    </source>
</reference>
<keyword evidence="2" id="KW-1185">Reference proteome</keyword>
<evidence type="ECO:0000313" key="1">
    <source>
        <dbReference type="EMBL" id="MBH8563968.1"/>
    </source>
</evidence>
<sequence>MTISMYQASIPVFIHTLNNLIAILEKGASYAETKKIDPFVLLNSHLHPEESNSRQFWSLS</sequence>